<evidence type="ECO:0000256" key="4">
    <source>
        <dbReference type="ARBA" id="ARBA00022989"/>
    </source>
</evidence>
<proteinExistence type="inferred from homology"/>
<dbReference type="eggNOG" id="ENOG502QUHA">
    <property type="taxonomic scope" value="Eukaryota"/>
</dbReference>
<comment type="similarity">
    <text evidence="2 6">Belongs to the drug/metabolite transporter (DMT) superfamily. Plant drug/metabolite exporter (P-DME) (TC 2.A.7.4) family.</text>
</comment>
<dbReference type="SUPFAM" id="SSF103481">
    <property type="entry name" value="Multidrug resistance efflux transporter EmrE"/>
    <property type="match status" value="1"/>
</dbReference>
<dbReference type="EMBL" id="KI536861">
    <property type="protein sequence ID" value="ESR44154.1"/>
    <property type="molecule type" value="Genomic_DNA"/>
</dbReference>
<sequence length="114" mass="12229">GIIASAVNYGLITWSNKILGPALVALYNPLQPAASAFLSKIFLGSPIYLGSVLGGCLIIAGLYMVTWASYRERQAPPVITTHVTREVEPVINKDAAVSKTPFQRAHVFATKSND</sequence>
<dbReference type="InParanoid" id="V4UWP9"/>
<dbReference type="InterPro" id="IPR000620">
    <property type="entry name" value="EamA_dom"/>
</dbReference>
<evidence type="ECO:0000313" key="8">
    <source>
        <dbReference type="EMBL" id="ESR44154.1"/>
    </source>
</evidence>
<reference evidence="8 9" key="1">
    <citation type="submission" date="2013-10" db="EMBL/GenBank/DDBJ databases">
        <authorList>
            <consortium name="International Citrus Genome Consortium"/>
            <person name="Jenkins J."/>
            <person name="Schmutz J."/>
            <person name="Prochnik S."/>
            <person name="Rokhsar D."/>
            <person name="Gmitter F."/>
            <person name="Ollitrault P."/>
            <person name="Machado M."/>
            <person name="Talon M."/>
            <person name="Wincker P."/>
            <person name="Jaillon O."/>
            <person name="Morgante M."/>
        </authorList>
    </citation>
    <scope>NUCLEOTIDE SEQUENCE</scope>
    <source>
        <strain evidence="9">cv. Clemenules</strain>
    </source>
</reference>
<dbReference type="Proteomes" id="UP000030687">
    <property type="component" value="Unassembled WGS sequence"/>
</dbReference>
<dbReference type="GO" id="GO:0016020">
    <property type="term" value="C:membrane"/>
    <property type="evidence" value="ECO:0007669"/>
    <property type="project" value="UniProtKB-SubCell"/>
</dbReference>
<dbReference type="KEGG" id="cic:CICLE_v10013468mg"/>
<dbReference type="Pfam" id="PF00892">
    <property type="entry name" value="EamA"/>
    <property type="match status" value="1"/>
</dbReference>
<evidence type="ECO:0000256" key="5">
    <source>
        <dbReference type="ARBA" id="ARBA00023136"/>
    </source>
</evidence>
<keyword evidence="4 6" id="KW-1133">Transmembrane helix</keyword>
<feature type="domain" description="EamA" evidence="7">
    <location>
        <begin position="1"/>
        <end position="66"/>
    </location>
</feature>
<comment type="caution">
    <text evidence="6">Lacks conserved residue(s) required for the propagation of feature annotation.</text>
</comment>
<accession>V4UWP9</accession>
<dbReference type="Gramene" id="ESR44154">
    <property type="protein sequence ID" value="ESR44154"/>
    <property type="gene ID" value="CICLE_v10013468mg"/>
</dbReference>
<keyword evidence="5 6" id="KW-0472">Membrane</keyword>
<evidence type="ECO:0000256" key="3">
    <source>
        <dbReference type="ARBA" id="ARBA00022692"/>
    </source>
</evidence>
<evidence type="ECO:0000259" key="7">
    <source>
        <dbReference type="Pfam" id="PF00892"/>
    </source>
</evidence>
<protein>
    <recommendedName>
        <fullName evidence="6">WAT1-related protein</fullName>
    </recommendedName>
</protein>
<name>V4UWP9_CITCL</name>
<feature type="non-terminal residue" evidence="8">
    <location>
        <position position="1"/>
    </location>
</feature>
<dbReference type="InterPro" id="IPR030184">
    <property type="entry name" value="WAT1-related"/>
</dbReference>
<dbReference type="InterPro" id="IPR037185">
    <property type="entry name" value="EmrE-like"/>
</dbReference>
<evidence type="ECO:0000256" key="6">
    <source>
        <dbReference type="RuleBase" id="RU363077"/>
    </source>
</evidence>
<keyword evidence="3 6" id="KW-0812">Transmembrane</keyword>
<dbReference type="AlphaFoldDB" id="V4UWP9"/>
<evidence type="ECO:0000313" key="9">
    <source>
        <dbReference type="Proteomes" id="UP000030687"/>
    </source>
</evidence>
<dbReference type="PANTHER" id="PTHR31218">
    <property type="entry name" value="WAT1-RELATED PROTEIN"/>
    <property type="match status" value="1"/>
</dbReference>
<dbReference type="GO" id="GO:0022857">
    <property type="term" value="F:transmembrane transporter activity"/>
    <property type="evidence" value="ECO:0007669"/>
    <property type="project" value="InterPro"/>
</dbReference>
<comment type="subcellular location">
    <subcellularLocation>
        <location evidence="1 6">Membrane</location>
        <topology evidence="1 6">Multi-pass membrane protein</topology>
    </subcellularLocation>
</comment>
<gene>
    <name evidence="8" type="ORF">CICLE_v10013468mg</name>
</gene>
<dbReference type="OMA" id="WNIEFIS"/>
<keyword evidence="9" id="KW-1185">Reference proteome</keyword>
<evidence type="ECO:0000256" key="1">
    <source>
        <dbReference type="ARBA" id="ARBA00004141"/>
    </source>
</evidence>
<evidence type="ECO:0000256" key="2">
    <source>
        <dbReference type="ARBA" id="ARBA00007635"/>
    </source>
</evidence>
<feature type="transmembrane region" description="Helical" evidence="6">
    <location>
        <begin position="47"/>
        <end position="65"/>
    </location>
</feature>
<organism evidence="8 9">
    <name type="scientific">Citrus clementina</name>
    <name type="common">Clementine</name>
    <name type="synonym">Citrus deliciosa x Citrus sinensis</name>
    <dbReference type="NCBI Taxonomy" id="85681"/>
    <lineage>
        <taxon>Eukaryota</taxon>
        <taxon>Viridiplantae</taxon>
        <taxon>Streptophyta</taxon>
        <taxon>Embryophyta</taxon>
        <taxon>Tracheophyta</taxon>
        <taxon>Spermatophyta</taxon>
        <taxon>Magnoliopsida</taxon>
        <taxon>eudicotyledons</taxon>
        <taxon>Gunneridae</taxon>
        <taxon>Pentapetalae</taxon>
        <taxon>rosids</taxon>
        <taxon>malvids</taxon>
        <taxon>Sapindales</taxon>
        <taxon>Rutaceae</taxon>
        <taxon>Aurantioideae</taxon>
        <taxon>Citrus</taxon>
    </lineage>
</organism>